<name>A0ABT4Z4Q0_HALEZ</name>
<evidence type="ECO:0000313" key="2">
    <source>
        <dbReference type="Proteomes" id="UP001210528"/>
    </source>
</evidence>
<proteinExistence type="predicted"/>
<reference evidence="1 2" key="1">
    <citation type="submission" date="2023-01" db="EMBL/GenBank/DDBJ databases">
        <title>Halorubrum ezzemoulense from Santa Pola, Spain.</title>
        <authorList>
            <person name="Feng Y."/>
            <person name="Louyakis A.S."/>
            <person name="Gogarten J.P."/>
        </authorList>
    </citation>
    <scope>NUCLEOTIDE SEQUENCE [LARGE SCALE GENOMIC DNA]</scope>
    <source>
        <strain evidence="1 2">AMM015</strain>
    </source>
</reference>
<sequence>MNVRPVGPHRRVESMTVRDPIPTFAPRWSVRKRVRGPVAALLGAVAA</sequence>
<organism evidence="1 2">
    <name type="scientific">Halorubrum ezzemoulense</name>
    <name type="common">Halorubrum chaoviator</name>
    <dbReference type="NCBI Taxonomy" id="337243"/>
    <lineage>
        <taxon>Archaea</taxon>
        <taxon>Methanobacteriati</taxon>
        <taxon>Methanobacteriota</taxon>
        <taxon>Stenosarchaea group</taxon>
        <taxon>Halobacteria</taxon>
        <taxon>Halobacteriales</taxon>
        <taxon>Haloferacaceae</taxon>
        <taxon>Halorubrum</taxon>
    </lineage>
</organism>
<evidence type="ECO:0000313" key="1">
    <source>
        <dbReference type="EMBL" id="MDB2292571.1"/>
    </source>
</evidence>
<dbReference type="Proteomes" id="UP001210528">
    <property type="component" value="Unassembled WGS sequence"/>
</dbReference>
<keyword evidence="2" id="KW-1185">Reference proteome</keyword>
<protein>
    <submittedName>
        <fullName evidence="1">Uncharacterized protein</fullName>
    </submittedName>
</protein>
<dbReference type="RefSeq" id="WP_155120041.1">
    <property type="nucleotide sequence ID" value="NZ_JAQLTV010000004.1"/>
</dbReference>
<accession>A0ABT4Z4Q0</accession>
<comment type="caution">
    <text evidence="1">The sequence shown here is derived from an EMBL/GenBank/DDBJ whole genome shotgun (WGS) entry which is preliminary data.</text>
</comment>
<gene>
    <name evidence="1" type="ORF">PM085_09750</name>
</gene>
<dbReference type="EMBL" id="JAQLUK010000007">
    <property type="protein sequence ID" value="MDB2292571.1"/>
    <property type="molecule type" value="Genomic_DNA"/>
</dbReference>